<gene>
    <name evidence="2" type="ORF">ANME2D_03047</name>
</gene>
<dbReference type="PANTHER" id="PTHR43196:SF2">
    <property type="entry name" value="PHOSPHOADENOSINE PHOSPHOSULFATE REDUCTASE"/>
    <property type="match status" value="1"/>
</dbReference>
<dbReference type="CDD" id="cd23947">
    <property type="entry name" value="PAPS_reductase-like_YbdN"/>
    <property type="match status" value="1"/>
</dbReference>
<dbReference type="SUPFAM" id="SSF54862">
    <property type="entry name" value="4Fe-4S ferredoxins"/>
    <property type="match status" value="1"/>
</dbReference>
<proteinExistence type="predicted"/>
<evidence type="ECO:0000313" key="2">
    <source>
        <dbReference type="EMBL" id="KCZ71018.1"/>
    </source>
</evidence>
<evidence type="ECO:0000313" key="3">
    <source>
        <dbReference type="Proteomes" id="UP000027153"/>
    </source>
</evidence>
<dbReference type="RefSeq" id="WP_048093116.1">
    <property type="nucleotide sequence ID" value="NZ_JMIY01000007.1"/>
</dbReference>
<dbReference type="PATRIC" id="fig|1392998.3.peg.2607"/>
<dbReference type="Gene3D" id="3.30.70.20">
    <property type="match status" value="1"/>
</dbReference>
<dbReference type="NCBIfam" id="NF010366">
    <property type="entry name" value="PRK13795.1-1"/>
    <property type="match status" value="1"/>
</dbReference>
<accession>A0A062V340</accession>
<dbReference type="AlphaFoldDB" id="A0A062V340"/>
<dbReference type="GO" id="GO:0004604">
    <property type="term" value="F:phosphoadenylyl-sulfate reductase (thioredoxin) activity"/>
    <property type="evidence" value="ECO:0007669"/>
    <property type="project" value="UniProtKB-EC"/>
</dbReference>
<feature type="domain" description="4Fe-4S ferredoxin-type" evidence="1">
    <location>
        <begin position="591"/>
        <end position="620"/>
    </location>
</feature>
<dbReference type="InterPro" id="IPR050128">
    <property type="entry name" value="Sulfate_adenylyltrnsfr_sub2"/>
</dbReference>
<dbReference type="OrthoDB" id="5817at2157"/>
<dbReference type="InterPro" id="IPR002500">
    <property type="entry name" value="PAPS_reduct_dom"/>
</dbReference>
<dbReference type="Gene3D" id="3.40.50.620">
    <property type="entry name" value="HUPs"/>
    <property type="match status" value="1"/>
</dbReference>
<dbReference type="PANTHER" id="PTHR43196">
    <property type="entry name" value="SULFATE ADENYLYLTRANSFERASE SUBUNIT 2"/>
    <property type="match status" value="1"/>
</dbReference>
<organism evidence="2 3">
    <name type="scientific">Candidatus Methanoperedens nitratireducens</name>
    <dbReference type="NCBI Taxonomy" id="1392998"/>
    <lineage>
        <taxon>Archaea</taxon>
        <taxon>Methanobacteriati</taxon>
        <taxon>Methanobacteriota</taxon>
        <taxon>Stenosarchaea group</taxon>
        <taxon>Methanomicrobia</taxon>
        <taxon>Methanosarcinales</taxon>
        <taxon>ANME-2 cluster</taxon>
        <taxon>Candidatus Methanoperedentaceae</taxon>
        <taxon>Candidatus Methanoperedens</taxon>
    </lineage>
</organism>
<sequence>MEDISRRSTSQGQKSVTSNSSWKVNKDYIFWCRKCNIPLLDGQCGICHEKCPSIELTQPGDIRFSSRHEQNIINDLMSGSFGANPLAGKPVLLNKIPGEDKTDEIIVDGIRFGILRFDMKELVFRLDLMIEGALALIGSGIHKKLIRISSHGRHLSGKAIDGSEILECSDDIKSGDTVLLTGKNLAGFGISYRDSSELKNPGKSLRIKKIDSKKIAFLSKNPSLDDIVRANAPYMKNLVRDAVNTIRGIANQREFRDSPVYVSFSGGKDSLTTLDLTRSALRGQIKVFFANTGIEFPETVEFVRRFCRENNIDLTEVEAKEAFFENLPSFGPPAKDFRWCCKICKLAPINTVIEECTRGGRKCITIDGKRKYESFIRSRIAPKEENPFIPGQVSVFPIRNWRAIEVWLYLYYRGLEYNPLYDLGFERVGCWLCPAELSAEYYRFKELHPELFKRWNDYLLEWAGEHGLSDAFIEHGFWRWKTLPPKMKRLAEELNIDTTLKSKKEEFGISVTGGVSPCKTGGYTIEGRLTGLMPYEVLNIAGILGESIFSEDLGLLLIRRDNSSIKVFSSGHISVNARSKEDALSLFENTAKQSIRVKKCTKCGVCLKVCPVGAVSIEPQLRIKKDCIRCGKCIKSCVVVKYSDYTSPSFDTAPFFIP</sequence>
<dbReference type="PROSITE" id="PS51379">
    <property type="entry name" value="4FE4S_FER_2"/>
    <property type="match status" value="1"/>
</dbReference>
<dbReference type="Pfam" id="PF13746">
    <property type="entry name" value="Fer4_18"/>
    <property type="match status" value="1"/>
</dbReference>
<protein>
    <submittedName>
        <fullName evidence="2">PAPS reductase/FAD synthetase family protein</fullName>
        <ecNumber evidence="2">1.8.4.8</ecNumber>
    </submittedName>
</protein>
<keyword evidence="3" id="KW-1185">Reference proteome</keyword>
<dbReference type="InterPro" id="IPR017900">
    <property type="entry name" value="4Fe4S_Fe_S_CS"/>
</dbReference>
<dbReference type="Pfam" id="PF01507">
    <property type="entry name" value="PAPS_reduct"/>
    <property type="match status" value="1"/>
</dbReference>
<comment type="caution">
    <text evidence="2">The sequence shown here is derived from an EMBL/GenBank/DDBJ whole genome shotgun (WGS) entry which is preliminary data.</text>
</comment>
<dbReference type="InterPro" id="IPR017896">
    <property type="entry name" value="4Fe4S_Fe-S-bd"/>
</dbReference>
<dbReference type="PROSITE" id="PS50890">
    <property type="entry name" value="PUA"/>
    <property type="match status" value="1"/>
</dbReference>
<dbReference type="EMBL" id="JMIY01000007">
    <property type="protein sequence ID" value="KCZ71018.1"/>
    <property type="molecule type" value="Genomic_DNA"/>
</dbReference>
<keyword evidence="2" id="KW-0560">Oxidoreductase</keyword>
<name>A0A062V340_9EURY</name>
<reference evidence="2 3" key="1">
    <citation type="journal article" date="2013" name="Nature">
        <title>Anaerobic oxidation of methane coupled to nitrate reduction in a novel archaeal lineage.</title>
        <authorList>
            <person name="Haroon M.F."/>
            <person name="Hu S."/>
            <person name="Shi Y."/>
            <person name="Imelfort M."/>
            <person name="Keller J."/>
            <person name="Hugenholtz P."/>
            <person name="Yuan Z."/>
            <person name="Tyson G.W."/>
        </authorList>
    </citation>
    <scope>NUCLEOTIDE SEQUENCE [LARGE SCALE GENOMIC DNA]</scope>
    <source>
        <strain evidence="2 3">ANME-2d</strain>
    </source>
</reference>
<dbReference type="SUPFAM" id="SSF52402">
    <property type="entry name" value="Adenine nucleotide alpha hydrolases-like"/>
    <property type="match status" value="1"/>
</dbReference>
<evidence type="ECO:0000259" key="1">
    <source>
        <dbReference type="PROSITE" id="PS51379"/>
    </source>
</evidence>
<dbReference type="Proteomes" id="UP000027153">
    <property type="component" value="Unassembled WGS sequence"/>
</dbReference>
<dbReference type="PROSITE" id="PS00198">
    <property type="entry name" value="4FE4S_FER_1"/>
    <property type="match status" value="1"/>
</dbReference>
<dbReference type="EC" id="1.8.4.8" evidence="2"/>
<dbReference type="InterPro" id="IPR014729">
    <property type="entry name" value="Rossmann-like_a/b/a_fold"/>
</dbReference>